<name>A0AAV7PN62_PLEWA</name>
<accession>A0AAV7PN62</accession>
<gene>
    <name evidence="1" type="ORF">NDU88_008077</name>
</gene>
<dbReference type="AlphaFoldDB" id="A0AAV7PN62"/>
<evidence type="ECO:0000313" key="2">
    <source>
        <dbReference type="Proteomes" id="UP001066276"/>
    </source>
</evidence>
<proteinExistence type="predicted"/>
<sequence>MLHSPSAFCRQAGPRAMRESCEKQLTVKTLAELALELQSSEQMVDTHSCPLVFKCGKAQRQRARRPAAEADRENHRGRARVRMGTYTVNVFKSLGFHKAA</sequence>
<dbReference type="Proteomes" id="UP001066276">
    <property type="component" value="Chromosome 7"/>
</dbReference>
<comment type="caution">
    <text evidence="1">The sequence shown here is derived from an EMBL/GenBank/DDBJ whole genome shotgun (WGS) entry which is preliminary data.</text>
</comment>
<reference evidence="1" key="1">
    <citation type="journal article" date="2022" name="bioRxiv">
        <title>Sequencing and chromosome-scale assembly of the giantPleurodeles waltlgenome.</title>
        <authorList>
            <person name="Brown T."/>
            <person name="Elewa A."/>
            <person name="Iarovenko S."/>
            <person name="Subramanian E."/>
            <person name="Araus A.J."/>
            <person name="Petzold A."/>
            <person name="Susuki M."/>
            <person name="Suzuki K.-i.T."/>
            <person name="Hayashi T."/>
            <person name="Toyoda A."/>
            <person name="Oliveira C."/>
            <person name="Osipova E."/>
            <person name="Leigh N.D."/>
            <person name="Simon A."/>
            <person name="Yun M.H."/>
        </authorList>
    </citation>
    <scope>NUCLEOTIDE SEQUENCE</scope>
    <source>
        <strain evidence="1">20211129_DDA</strain>
        <tissue evidence="1">Liver</tissue>
    </source>
</reference>
<dbReference type="EMBL" id="JANPWB010000011">
    <property type="protein sequence ID" value="KAJ1129711.1"/>
    <property type="molecule type" value="Genomic_DNA"/>
</dbReference>
<keyword evidence="2" id="KW-1185">Reference proteome</keyword>
<evidence type="ECO:0000313" key="1">
    <source>
        <dbReference type="EMBL" id="KAJ1129711.1"/>
    </source>
</evidence>
<protein>
    <submittedName>
        <fullName evidence="1">Uncharacterized protein</fullName>
    </submittedName>
</protein>
<organism evidence="1 2">
    <name type="scientific">Pleurodeles waltl</name>
    <name type="common">Iberian ribbed newt</name>
    <dbReference type="NCBI Taxonomy" id="8319"/>
    <lineage>
        <taxon>Eukaryota</taxon>
        <taxon>Metazoa</taxon>
        <taxon>Chordata</taxon>
        <taxon>Craniata</taxon>
        <taxon>Vertebrata</taxon>
        <taxon>Euteleostomi</taxon>
        <taxon>Amphibia</taxon>
        <taxon>Batrachia</taxon>
        <taxon>Caudata</taxon>
        <taxon>Salamandroidea</taxon>
        <taxon>Salamandridae</taxon>
        <taxon>Pleurodelinae</taxon>
        <taxon>Pleurodeles</taxon>
    </lineage>
</organism>